<comment type="caution">
    <text evidence="2">The sequence shown here is derived from an EMBL/GenBank/DDBJ whole genome shotgun (WGS) entry which is preliminary data.</text>
</comment>
<evidence type="ECO:0000256" key="1">
    <source>
        <dbReference type="SAM" id="SignalP"/>
    </source>
</evidence>
<protein>
    <submittedName>
        <fullName evidence="2">Uncharacterized protein</fullName>
    </submittedName>
</protein>
<keyword evidence="3" id="KW-1185">Reference proteome</keyword>
<evidence type="ECO:0000313" key="2">
    <source>
        <dbReference type="EMBL" id="MPQ51589.1"/>
    </source>
</evidence>
<gene>
    <name evidence="2" type="ORF">GBB84_11790</name>
</gene>
<proteinExistence type="predicted"/>
<feature type="chain" id="PRO_5027123094" evidence="1">
    <location>
        <begin position="24"/>
        <end position="108"/>
    </location>
</feature>
<evidence type="ECO:0000313" key="3">
    <source>
        <dbReference type="Proteomes" id="UP000475079"/>
    </source>
</evidence>
<name>A0A6L5E7X9_9ENTR</name>
<reference evidence="2 3" key="1">
    <citation type="submission" date="2019-10" db="EMBL/GenBank/DDBJ databases">
        <title>Characterization of a new Citrobacter species.</title>
        <authorList>
            <person name="Goncalves Ribeiro T."/>
            <person name="Izdebski R."/>
            <person name="Urbanowicz P."/>
            <person name="Carmeli Y."/>
            <person name="Gniadkowski M."/>
            <person name="Peixe L."/>
        </authorList>
    </citation>
    <scope>NUCLEOTIDE SEQUENCE [LARGE SCALE GENOMIC DNA]</scope>
    <source>
        <strain evidence="2 3">NMI7905_11</strain>
    </source>
</reference>
<feature type="signal peptide" evidence="1">
    <location>
        <begin position="1"/>
        <end position="23"/>
    </location>
</feature>
<dbReference type="Proteomes" id="UP000475079">
    <property type="component" value="Unassembled WGS sequence"/>
</dbReference>
<organism evidence="2 3">
    <name type="scientific">Citrobacter telavivensis</name>
    <dbReference type="NCBI Taxonomy" id="2653932"/>
    <lineage>
        <taxon>Bacteria</taxon>
        <taxon>Pseudomonadati</taxon>
        <taxon>Pseudomonadota</taxon>
        <taxon>Gammaproteobacteria</taxon>
        <taxon>Enterobacterales</taxon>
        <taxon>Enterobacteriaceae</taxon>
        <taxon>Citrobacter</taxon>
    </lineage>
</organism>
<accession>A0A6L5E7X9</accession>
<keyword evidence="1" id="KW-0732">Signal</keyword>
<dbReference type="AlphaFoldDB" id="A0A6L5E7X9"/>
<dbReference type="EMBL" id="WHIY01000007">
    <property type="protein sequence ID" value="MPQ51589.1"/>
    <property type="molecule type" value="Genomic_DNA"/>
</dbReference>
<sequence length="108" mass="11554">MKRSSSACPVIFTLFFLSSAPVAANALQRQAGMERDLSATTPGWGINMDGGGDVGIALFSKHSRKPRFFIGDPLISDNFATPGGNPARDGFANNPARGLFMRNAPIRR</sequence>